<gene>
    <name evidence="1" type="ORF">JOE69_002888</name>
</gene>
<keyword evidence="2" id="KW-1185">Reference proteome</keyword>
<sequence>MTPYYEPFFSHHPTIDTTTTEADAAQWALYVLGDREYGRAPGSGHRALIDAYANVDAYHQGLFRRTWPTIFDAVEQARTAAGKQQLRDFLDRGV</sequence>
<reference evidence="1 2" key="1">
    <citation type="submission" date="2023-07" db="EMBL/GenBank/DDBJ databases">
        <title>Sequencing the genomes of 1000 actinobacteria strains.</title>
        <authorList>
            <person name="Klenk H.-P."/>
        </authorList>
    </citation>
    <scope>NUCLEOTIDE SEQUENCE [LARGE SCALE GENOMIC DNA]</scope>
    <source>
        <strain evidence="1 2">DSM 14555</strain>
    </source>
</reference>
<proteinExistence type="predicted"/>
<comment type="caution">
    <text evidence="1">The sequence shown here is derived from an EMBL/GenBank/DDBJ whole genome shotgun (WGS) entry which is preliminary data.</text>
</comment>
<protein>
    <submittedName>
        <fullName evidence="1">Uncharacterized protein</fullName>
    </submittedName>
</protein>
<dbReference type="Proteomes" id="UP001185069">
    <property type="component" value="Unassembled WGS sequence"/>
</dbReference>
<evidence type="ECO:0000313" key="2">
    <source>
        <dbReference type="Proteomes" id="UP001185069"/>
    </source>
</evidence>
<organism evidence="1 2">
    <name type="scientific">Arthrobacter russicus</name>
    <dbReference type="NCBI Taxonomy" id="172040"/>
    <lineage>
        <taxon>Bacteria</taxon>
        <taxon>Bacillati</taxon>
        <taxon>Actinomycetota</taxon>
        <taxon>Actinomycetes</taxon>
        <taxon>Micrococcales</taxon>
        <taxon>Micrococcaceae</taxon>
        <taxon>Arthrobacter</taxon>
    </lineage>
</organism>
<dbReference type="EMBL" id="JAVDQF010000001">
    <property type="protein sequence ID" value="MDR6270650.1"/>
    <property type="molecule type" value="Genomic_DNA"/>
</dbReference>
<accession>A0ABU1JE14</accession>
<evidence type="ECO:0000313" key="1">
    <source>
        <dbReference type="EMBL" id="MDR6270650.1"/>
    </source>
</evidence>
<name>A0ABU1JE14_9MICC</name>
<dbReference type="RefSeq" id="WP_309799852.1">
    <property type="nucleotide sequence ID" value="NZ_BAAAHY010000004.1"/>
</dbReference>